<name>A0A1D1VAV3_RAMVA</name>
<feature type="repeat" description="ANK" evidence="3">
    <location>
        <begin position="369"/>
        <end position="401"/>
    </location>
</feature>
<keyword evidence="2 3" id="KW-0040">ANK repeat</keyword>
<evidence type="ECO:0000256" key="2">
    <source>
        <dbReference type="ARBA" id="ARBA00023043"/>
    </source>
</evidence>
<proteinExistence type="predicted"/>
<dbReference type="Pfam" id="PF12796">
    <property type="entry name" value="Ank_2"/>
    <property type="match status" value="4"/>
</dbReference>
<organism evidence="5 6">
    <name type="scientific">Ramazzottius varieornatus</name>
    <name type="common">Water bear</name>
    <name type="synonym">Tardigrade</name>
    <dbReference type="NCBI Taxonomy" id="947166"/>
    <lineage>
        <taxon>Eukaryota</taxon>
        <taxon>Metazoa</taxon>
        <taxon>Ecdysozoa</taxon>
        <taxon>Tardigrada</taxon>
        <taxon>Eutardigrada</taxon>
        <taxon>Parachela</taxon>
        <taxon>Hypsibioidea</taxon>
        <taxon>Ramazzottiidae</taxon>
        <taxon>Ramazzottius</taxon>
    </lineage>
</organism>
<feature type="region of interest" description="Disordered" evidence="4">
    <location>
        <begin position="1"/>
        <end position="50"/>
    </location>
</feature>
<dbReference type="AlphaFoldDB" id="A0A1D1VAV3"/>
<accession>A0A1D1VAV3</accession>
<feature type="repeat" description="ANK" evidence="3">
    <location>
        <begin position="261"/>
        <end position="293"/>
    </location>
</feature>
<dbReference type="EMBL" id="BDGG01000005">
    <property type="protein sequence ID" value="GAU98764.1"/>
    <property type="molecule type" value="Genomic_DNA"/>
</dbReference>
<keyword evidence="1" id="KW-0677">Repeat</keyword>
<comment type="caution">
    <text evidence="5">The sequence shown here is derived from an EMBL/GenBank/DDBJ whole genome shotgun (WGS) entry which is preliminary data.</text>
</comment>
<feature type="repeat" description="ANK" evidence="3">
    <location>
        <begin position="569"/>
        <end position="602"/>
    </location>
</feature>
<feature type="repeat" description="ANK" evidence="3">
    <location>
        <begin position="469"/>
        <end position="501"/>
    </location>
</feature>
<dbReference type="PROSITE" id="PS50297">
    <property type="entry name" value="ANK_REP_REGION"/>
    <property type="match status" value="9"/>
</dbReference>
<protein>
    <submittedName>
        <fullName evidence="5">Uncharacterized protein</fullName>
    </submittedName>
</protein>
<dbReference type="PRINTS" id="PR01415">
    <property type="entry name" value="ANKYRIN"/>
</dbReference>
<dbReference type="OrthoDB" id="20872at2759"/>
<sequence length="683" mass="73826">MSYSGNNTPSSSPRFWSTDTLPENRENLPPPENISTQPDNLPDENRGVLVQPSPGFAVRLIKPKTKLQLSRDVRRELRNTDTPSILQPVQEALEEENTSSPRIRPINIISISSSKYFDSPSSFNQSAGAPLPNIPISHPISLASRMEASENETPAAHVPFPDPPESIMEFSNEETDLPENIGTFLLESCLTQSWTSVDNQLKILDKAFRFDGKREAIVNAVNTTSEETGYTPLMLCVKESRLHEVTILTKLGANVNAVSKAGETVLTIATEHAKDDVVQLLVNIGADATVPEEATGRLALHIACSRKVASWPIVQILLPVSGEEGRLALDKDGFMPIWRAAEAGNPHVVKELLMALAPQQLSYQNKLQNGDSVMHYVLRQNNSELLRILIEAGGPVDIQNDDGQTLLHIATHTHNDSVLGLLHDYKANPEIADRYQRTALHLAVENGVTNVVETLTEKFKGSIMARTQDGSTLAHLAALTGHPDATIALLKRGVPLNMPNKSGALALHAAARTGHVRVTGILIENGSPVDAKTNENYTALHLAVEYGKPQVTEALLGYGASVDVKGGAAGETPLHIAARVPNGELCAEMLIKSGADVNNTMENGETAMHVAARFGALRMVQILLLEEANPLATSASGETALHVAVRACNYFVVKELIEHVANKQSRNDATNMVNAQNLVSGSN</sequence>
<feature type="repeat" description="ANK" evidence="3">
    <location>
        <begin position="228"/>
        <end position="260"/>
    </location>
</feature>
<reference evidence="5 6" key="1">
    <citation type="journal article" date="2016" name="Nat. Commun.">
        <title>Extremotolerant tardigrade genome and improved radiotolerance of human cultured cells by tardigrade-unique protein.</title>
        <authorList>
            <person name="Hashimoto T."/>
            <person name="Horikawa D.D."/>
            <person name="Saito Y."/>
            <person name="Kuwahara H."/>
            <person name="Kozuka-Hata H."/>
            <person name="Shin-I T."/>
            <person name="Minakuchi Y."/>
            <person name="Ohishi K."/>
            <person name="Motoyama A."/>
            <person name="Aizu T."/>
            <person name="Enomoto A."/>
            <person name="Kondo K."/>
            <person name="Tanaka S."/>
            <person name="Hara Y."/>
            <person name="Koshikawa S."/>
            <person name="Sagara H."/>
            <person name="Miura T."/>
            <person name="Yokobori S."/>
            <person name="Miyagawa K."/>
            <person name="Suzuki Y."/>
            <person name="Kubo T."/>
            <person name="Oyama M."/>
            <person name="Kohara Y."/>
            <person name="Fujiyama A."/>
            <person name="Arakawa K."/>
            <person name="Katayama T."/>
            <person name="Toyoda A."/>
            <person name="Kunieda T."/>
        </authorList>
    </citation>
    <scope>NUCLEOTIDE SEQUENCE [LARGE SCALE GENOMIC DNA]</scope>
    <source>
        <strain evidence="5 6">YOKOZUNA-1</strain>
    </source>
</reference>
<dbReference type="SMART" id="SM00248">
    <property type="entry name" value="ANK"/>
    <property type="match status" value="13"/>
</dbReference>
<dbReference type="Gene3D" id="1.25.40.20">
    <property type="entry name" value="Ankyrin repeat-containing domain"/>
    <property type="match status" value="4"/>
</dbReference>
<feature type="compositionally biased region" description="Polar residues" evidence="4">
    <location>
        <begin position="1"/>
        <end position="20"/>
    </location>
</feature>
<dbReference type="InterPro" id="IPR036770">
    <property type="entry name" value="Ankyrin_rpt-contain_sf"/>
</dbReference>
<evidence type="ECO:0000256" key="1">
    <source>
        <dbReference type="ARBA" id="ARBA00022737"/>
    </source>
</evidence>
<dbReference type="Proteomes" id="UP000186922">
    <property type="component" value="Unassembled WGS sequence"/>
</dbReference>
<evidence type="ECO:0000313" key="6">
    <source>
        <dbReference type="Proteomes" id="UP000186922"/>
    </source>
</evidence>
<dbReference type="PANTHER" id="PTHR24198:SF165">
    <property type="entry name" value="ANKYRIN REPEAT-CONTAINING PROTEIN-RELATED"/>
    <property type="match status" value="1"/>
</dbReference>
<dbReference type="PANTHER" id="PTHR24198">
    <property type="entry name" value="ANKYRIN REPEAT AND PROTEIN KINASE DOMAIN-CONTAINING PROTEIN"/>
    <property type="match status" value="1"/>
</dbReference>
<evidence type="ECO:0000256" key="4">
    <source>
        <dbReference type="SAM" id="MobiDB-lite"/>
    </source>
</evidence>
<evidence type="ECO:0000313" key="5">
    <source>
        <dbReference type="EMBL" id="GAU98764.1"/>
    </source>
</evidence>
<gene>
    <name evidence="5" type="primary">RvY_09867</name>
    <name evidence="5" type="synonym">RvY_09867.3</name>
    <name evidence="5" type="ORF">RvY_09867-3</name>
</gene>
<evidence type="ECO:0000256" key="3">
    <source>
        <dbReference type="PROSITE-ProRule" id="PRU00023"/>
    </source>
</evidence>
<dbReference type="PROSITE" id="PS50088">
    <property type="entry name" value="ANK_REPEAT"/>
    <property type="match status" value="10"/>
</dbReference>
<feature type="repeat" description="ANK" evidence="3">
    <location>
        <begin position="603"/>
        <end position="635"/>
    </location>
</feature>
<dbReference type="InterPro" id="IPR002110">
    <property type="entry name" value="Ankyrin_rpt"/>
</dbReference>
<feature type="repeat" description="ANK" evidence="3">
    <location>
        <begin position="402"/>
        <end position="434"/>
    </location>
</feature>
<keyword evidence="6" id="KW-1185">Reference proteome</keyword>
<feature type="repeat" description="ANK" evidence="3">
    <location>
        <begin position="636"/>
        <end position="668"/>
    </location>
</feature>
<feature type="repeat" description="ANK" evidence="3">
    <location>
        <begin position="535"/>
        <end position="567"/>
    </location>
</feature>
<dbReference type="STRING" id="947166.A0A1D1VAV3"/>
<dbReference type="SUPFAM" id="SSF48403">
    <property type="entry name" value="Ankyrin repeat"/>
    <property type="match status" value="2"/>
</dbReference>
<feature type="repeat" description="ANK" evidence="3">
    <location>
        <begin position="502"/>
        <end position="534"/>
    </location>
</feature>